<dbReference type="PANTHER" id="PTHR21090">
    <property type="entry name" value="AROM/DEHYDROQUINATE SYNTHASE"/>
    <property type="match status" value="1"/>
</dbReference>
<feature type="binding site" evidence="7">
    <location>
        <position position="179"/>
    </location>
    <ligand>
        <name>3-phosphoshikimate</name>
        <dbReference type="ChEBI" id="CHEBI:145989"/>
    </ligand>
</feature>
<keyword evidence="10" id="KW-1185">Reference proteome</keyword>
<comment type="catalytic activity">
    <reaction evidence="6">
        <text>3-phosphoshikimate + phosphoenolpyruvate = 5-O-(1-carboxyvinyl)-3-phosphoshikimate + phosphate</text>
        <dbReference type="Rhea" id="RHEA:21256"/>
        <dbReference type="ChEBI" id="CHEBI:43474"/>
        <dbReference type="ChEBI" id="CHEBI:57701"/>
        <dbReference type="ChEBI" id="CHEBI:58702"/>
        <dbReference type="ChEBI" id="CHEBI:145989"/>
        <dbReference type="EC" id="2.5.1.19"/>
    </reaction>
    <physiologicalReaction direction="left-to-right" evidence="6">
        <dbReference type="Rhea" id="RHEA:21257"/>
    </physiologicalReaction>
</comment>
<comment type="pathway">
    <text evidence="1 7">Metabolic intermediate biosynthesis; chorismate biosynthesis; chorismate from D-erythrose 4-phosphate and phosphoenolpyruvate: step 6/7.</text>
</comment>
<dbReference type="Pfam" id="PF00275">
    <property type="entry name" value="EPSP_synthase"/>
    <property type="match status" value="1"/>
</dbReference>
<feature type="binding site" evidence="7">
    <location>
        <position position="29"/>
    </location>
    <ligand>
        <name>3-phosphoshikimate</name>
        <dbReference type="ChEBI" id="CHEBI:145989"/>
    </ligand>
</feature>
<evidence type="ECO:0000256" key="3">
    <source>
        <dbReference type="ARBA" id="ARBA00022605"/>
    </source>
</evidence>
<dbReference type="PIRSF" id="PIRSF000505">
    <property type="entry name" value="EPSPS"/>
    <property type="match status" value="1"/>
</dbReference>
<protein>
    <recommendedName>
        <fullName evidence="7">3-phosphoshikimate 1-carboxyvinyltransferase</fullName>
        <ecNumber evidence="7">2.5.1.19</ecNumber>
    </recommendedName>
    <alternativeName>
        <fullName evidence="7">5-enolpyruvylshikimate-3-phosphate synthase</fullName>
        <shortName evidence="7">EPSP synthase</shortName>
        <shortName evidence="7">EPSPS</shortName>
    </alternativeName>
</protein>
<feature type="binding site" evidence="7">
    <location>
        <position position="405"/>
    </location>
    <ligand>
        <name>phosphoenolpyruvate</name>
        <dbReference type="ChEBI" id="CHEBI:58702"/>
    </ligand>
</feature>
<dbReference type="InterPro" id="IPR023193">
    <property type="entry name" value="EPSP_synthase_CS"/>
</dbReference>
<reference evidence="9 10" key="1">
    <citation type="submission" date="2014-03" db="EMBL/GenBank/DDBJ databases">
        <title>Genomics of Bifidobacteria.</title>
        <authorList>
            <person name="Ventura M."/>
            <person name="Milani C."/>
            <person name="Lugli G.A."/>
        </authorList>
    </citation>
    <scope>NUCLEOTIDE SEQUENCE [LARGE SCALE GENOMIC DNA]</scope>
    <source>
        <strain evidence="9 10">LMG 11341</strain>
    </source>
</reference>
<dbReference type="InterPro" id="IPR001986">
    <property type="entry name" value="Enolpyruvate_Tfrase_dom"/>
</dbReference>
<dbReference type="HAMAP" id="MF_00210">
    <property type="entry name" value="EPSP_synth"/>
    <property type="match status" value="1"/>
</dbReference>
<feature type="binding site" evidence="7">
    <location>
        <position position="33"/>
    </location>
    <ligand>
        <name>3-phosphoshikimate</name>
        <dbReference type="ChEBI" id="CHEBI:145989"/>
    </ligand>
</feature>
<feature type="binding site" evidence="7">
    <location>
        <position position="180"/>
    </location>
    <ligand>
        <name>3-phosphoshikimate</name>
        <dbReference type="ChEBI" id="CHEBI:145989"/>
    </ligand>
</feature>
<feature type="active site" description="Proton acceptor" evidence="7">
    <location>
        <position position="330"/>
    </location>
</feature>
<keyword evidence="4 7" id="KW-0808">Transferase</keyword>
<feature type="binding site" evidence="7">
    <location>
        <position position="181"/>
    </location>
    <ligand>
        <name>phosphoenolpyruvate</name>
        <dbReference type="ChEBI" id="CHEBI:58702"/>
    </ligand>
</feature>
<feature type="binding site" evidence="7">
    <location>
        <position position="28"/>
    </location>
    <ligand>
        <name>phosphoenolpyruvate</name>
        <dbReference type="ChEBI" id="CHEBI:58702"/>
    </ligand>
</feature>
<dbReference type="PROSITE" id="PS00885">
    <property type="entry name" value="EPSP_SYNTHASE_2"/>
    <property type="match status" value="1"/>
</dbReference>
<dbReference type="EMBL" id="JGZC01000001">
    <property type="protein sequence ID" value="KFI71706.1"/>
    <property type="molecule type" value="Genomic_DNA"/>
</dbReference>
<dbReference type="SUPFAM" id="SSF55205">
    <property type="entry name" value="EPT/RTPC-like"/>
    <property type="match status" value="1"/>
</dbReference>
<feature type="binding site" evidence="7">
    <location>
        <position position="130"/>
    </location>
    <ligand>
        <name>phosphoenolpyruvate</name>
        <dbReference type="ChEBI" id="CHEBI:58702"/>
    </ligand>
</feature>
<dbReference type="Gene3D" id="3.65.10.10">
    <property type="entry name" value="Enolpyruvate transferase domain"/>
    <property type="match status" value="2"/>
</dbReference>
<dbReference type="InterPro" id="IPR013792">
    <property type="entry name" value="RNA3'P_cycl/enolpyr_Trfase_a/b"/>
</dbReference>
<dbReference type="PROSITE" id="PS00104">
    <property type="entry name" value="EPSP_SYNTHASE_1"/>
    <property type="match status" value="1"/>
</dbReference>
<accession>A0A087BL06</accession>
<dbReference type="UniPathway" id="UPA00053">
    <property type="reaction ID" value="UER00089"/>
</dbReference>
<dbReference type="GO" id="GO:0003866">
    <property type="term" value="F:3-phosphoshikimate 1-carboxyvinyltransferase activity"/>
    <property type="evidence" value="ECO:0007669"/>
    <property type="project" value="UniProtKB-UniRule"/>
</dbReference>
<keyword evidence="5 7" id="KW-0057">Aromatic amino acid biosynthesis</keyword>
<comment type="caution">
    <text evidence="7">Lacks conserved residue(s) required for the propagation of feature annotation.</text>
</comment>
<comment type="function">
    <text evidence="7">Catalyzes the transfer of the enolpyruvyl moiety of phosphoenolpyruvate (PEP) to the 5-hydroxyl of shikimate-3-phosphate (S3P) to produce enolpyruvyl shikimate-3-phosphate and inorganic phosphate.</text>
</comment>
<dbReference type="STRING" id="78345.BMERY_1236"/>
<evidence type="ECO:0000313" key="9">
    <source>
        <dbReference type="EMBL" id="KFI71706.1"/>
    </source>
</evidence>
<proteinExistence type="inferred from homology"/>
<evidence type="ECO:0000256" key="1">
    <source>
        <dbReference type="ARBA" id="ARBA00004811"/>
    </source>
</evidence>
<dbReference type="InterPro" id="IPR006264">
    <property type="entry name" value="EPSP_synthase"/>
</dbReference>
<evidence type="ECO:0000256" key="7">
    <source>
        <dbReference type="HAMAP-Rule" id="MF_00210"/>
    </source>
</evidence>
<feature type="binding site" evidence="7">
    <location>
        <position position="28"/>
    </location>
    <ligand>
        <name>3-phosphoshikimate</name>
        <dbReference type="ChEBI" id="CHEBI:145989"/>
    </ligand>
</feature>
<dbReference type="Proteomes" id="UP000029060">
    <property type="component" value="Unassembled WGS sequence"/>
</dbReference>
<name>A0A087BL06_9BIFI</name>
<feature type="binding site" evidence="7">
    <location>
        <position position="208"/>
    </location>
    <ligand>
        <name>3-phosphoshikimate</name>
        <dbReference type="ChEBI" id="CHEBI:145989"/>
    </ligand>
</feature>
<dbReference type="GO" id="GO:0009423">
    <property type="term" value="P:chorismate biosynthetic process"/>
    <property type="evidence" value="ECO:0007669"/>
    <property type="project" value="UniProtKB-UniRule"/>
</dbReference>
<dbReference type="GO" id="GO:0008652">
    <property type="term" value="P:amino acid biosynthetic process"/>
    <property type="evidence" value="ECO:0007669"/>
    <property type="project" value="UniProtKB-KW"/>
</dbReference>
<feature type="binding site" evidence="7">
    <location>
        <position position="361"/>
    </location>
    <ligand>
        <name>phosphoenolpyruvate</name>
        <dbReference type="ChEBI" id="CHEBI:58702"/>
    </ligand>
</feature>
<evidence type="ECO:0000313" key="10">
    <source>
        <dbReference type="Proteomes" id="UP000029060"/>
    </source>
</evidence>
<dbReference type="GO" id="GO:0005737">
    <property type="term" value="C:cytoplasm"/>
    <property type="evidence" value="ECO:0007669"/>
    <property type="project" value="UniProtKB-SubCell"/>
</dbReference>
<dbReference type="eggNOG" id="COG0128">
    <property type="taxonomic scope" value="Bacteria"/>
</dbReference>
<comment type="similarity">
    <text evidence="2 7">Belongs to the EPSP synthase family.</text>
</comment>
<evidence type="ECO:0000256" key="4">
    <source>
        <dbReference type="ARBA" id="ARBA00022679"/>
    </source>
</evidence>
<dbReference type="OrthoDB" id="9809920at2"/>
<dbReference type="GO" id="GO:0009073">
    <property type="term" value="P:aromatic amino acid family biosynthetic process"/>
    <property type="evidence" value="ECO:0007669"/>
    <property type="project" value="UniProtKB-KW"/>
</dbReference>
<dbReference type="PANTHER" id="PTHR21090:SF5">
    <property type="entry name" value="PENTAFUNCTIONAL AROM POLYPEPTIDE"/>
    <property type="match status" value="1"/>
</dbReference>
<organism evidence="9 10">
    <name type="scientific">Bifidobacterium merycicum</name>
    <dbReference type="NCBI Taxonomy" id="78345"/>
    <lineage>
        <taxon>Bacteria</taxon>
        <taxon>Bacillati</taxon>
        <taxon>Actinomycetota</taxon>
        <taxon>Actinomycetes</taxon>
        <taxon>Bifidobacteriales</taxon>
        <taxon>Bifidobacteriaceae</taxon>
        <taxon>Bifidobacterium</taxon>
    </lineage>
</organism>
<evidence type="ECO:0000256" key="2">
    <source>
        <dbReference type="ARBA" id="ARBA00009948"/>
    </source>
</evidence>
<feature type="binding site" evidence="7">
    <location>
        <position position="430"/>
    </location>
    <ligand>
        <name>phosphoenolpyruvate</name>
        <dbReference type="ChEBI" id="CHEBI:58702"/>
    </ligand>
</feature>
<feature type="binding site" evidence="7">
    <location>
        <position position="330"/>
    </location>
    <ligand>
        <name>3-phosphoshikimate</name>
        <dbReference type="ChEBI" id="CHEBI:145989"/>
    </ligand>
</feature>
<dbReference type="CDD" id="cd01556">
    <property type="entry name" value="EPSP_synthase"/>
    <property type="match status" value="1"/>
</dbReference>
<feature type="binding site" evidence="7">
    <location>
        <position position="102"/>
    </location>
    <ligand>
        <name>phosphoenolpyruvate</name>
        <dbReference type="ChEBI" id="CHEBI:58702"/>
    </ligand>
</feature>
<feature type="binding site" evidence="7">
    <location>
        <position position="181"/>
    </location>
    <ligand>
        <name>3-phosphoshikimate</name>
        <dbReference type="ChEBI" id="CHEBI:145989"/>
    </ligand>
</feature>
<feature type="domain" description="Enolpyruvate transferase" evidence="8">
    <location>
        <begin position="14"/>
        <end position="437"/>
    </location>
</feature>
<evidence type="ECO:0000256" key="6">
    <source>
        <dbReference type="ARBA" id="ARBA00044633"/>
    </source>
</evidence>
<dbReference type="NCBIfam" id="TIGR01356">
    <property type="entry name" value="aroA"/>
    <property type="match status" value="1"/>
</dbReference>
<keyword evidence="3 7" id="KW-0028">Amino-acid biosynthesis</keyword>
<comment type="subcellular location">
    <subcellularLocation>
        <location evidence="7">Cytoplasm</location>
    </subcellularLocation>
</comment>
<sequence length="444" mass="46527">MSETTATVWPAPTAAKPLDATVEIPGSKSLSNRYLILAALGGTPITLTGLLRSRDTDLMMDALTALGVSCDIDPHVPTTVRVTPPATGRFTGNTSVYCGLAGTVMRFVPGLALFADGPVRFDGDRQAYARPMKPVLDGLEQLGATVEYHGETGGLPFTITSPAELVTERCGVTIDSSGSSQFISGLLLIASRLPGGMTLTHVGGKTPSLPHIRMTVADVTAAGGSITADENAHTWTVEPRPLQLPEHITVEPDLSNAAPFLGAALIAGGTVRVPNWPETTTQPGGLLPGYLERMGAKVTFSVENGVRYCNVTGGDVIHGLGDFDLTAAGEIAPSLAAILVFADAPTNMIGIGHLRGHETNRLEALVNEITRVGGKACELADGIRIEPVAEAALHGAEMETYADHRMATFAAMLGLRIDGVTVRDVETTRKTLPDFVGMWTGMLG</sequence>
<feature type="binding site" evidence="7">
    <location>
        <position position="357"/>
    </location>
    <ligand>
        <name>3-phosphoshikimate</name>
        <dbReference type="ChEBI" id="CHEBI:145989"/>
    </ligand>
</feature>
<dbReference type="InterPro" id="IPR036968">
    <property type="entry name" value="Enolpyruvate_Tfrase_sf"/>
</dbReference>
<comment type="caution">
    <text evidence="9">The sequence shown here is derived from an EMBL/GenBank/DDBJ whole genome shotgun (WGS) entry which is preliminary data.</text>
</comment>
<comment type="subunit">
    <text evidence="7">Monomer.</text>
</comment>
<gene>
    <name evidence="7" type="primary">aroA</name>
    <name evidence="9" type="ORF">BMERY_1236</name>
</gene>
<dbReference type="EC" id="2.5.1.19" evidence="7"/>
<evidence type="ECO:0000256" key="5">
    <source>
        <dbReference type="ARBA" id="ARBA00023141"/>
    </source>
</evidence>
<dbReference type="AlphaFoldDB" id="A0A087BL06"/>
<keyword evidence="7" id="KW-0963">Cytoplasm</keyword>
<evidence type="ECO:0000259" key="8">
    <source>
        <dbReference type="Pfam" id="PF00275"/>
    </source>
</evidence>
<dbReference type="RefSeq" id="WP_033521675.1">
    <property type="nucleotide sequence ID" value="NZ_CADAXU010000019.1"/>
</dbReference>